<keyword evidence="6" id="KW-0411">Iron-sulfur</keyword>
<keyword evidence="3" id="KW-0004">4Fe-4S</keyword>
<comment type="cofactor">
    <cofactor evidence="1">
        <name>[4Fe-4S] cluster</name>
        <dbReference type="ChEBI" id="CHEBI:49883"/>
    </cofactor>
</comment>
<feature type="domain" description="4Fe-4S ferredoxin-type" evidence="7">
    <location>
        <begin position="196"/>
        <end position="225"/>
    </location>
</feature>
<dbReference type="PROSITE" id="PS00198">
    <property type="entry name" value="4FE4S_FER_1"/>
    <property type="match status" value="2"/>
</dbReference>
<name>A0A5R8QD95_9FIRM</name>
<dbReference type="PANTHER" id="PTHR24960">
    <property type="entry name" value="PHOTOSYSTEM I IRON-SULFUR CENTER-RELATED"/>
    <property type="match status" value="1"/>
</dbReference>
<dbReference type="GO" id="GO:0046872">
    <property type="term" value="F:metal ion binding"/>
    <property type="evidence" value="ECO:0007669"/>
    <property type="project" value="UniProtKB-KW"/>
</dbReference>
<accession>A0A5R8QD95</accession>
<gene>
    <name evidence="8" type="ORF">FEZ08_06245</name>
</gene>
<dbReference type="SUPFAM" id="SSF52218">
    <property type="entry name" value="Flavoproteins"/>
    <property type="match status" value="1"/>
</dbReference>
<dbReference type="NCBIfam" id="NF038196">
    <property type="entry name" value="ferrodoxin_EFR1"/>
    <property type="match status" value="1"/>
</dbReference>
<comment type="function">
    <text evidence="2">Ferredoxins are iron-sulfur proteins that transfer electrons in a wide variety of metabolic reactions.</text>
</comment>
<proteinExistence type="predicted"/>
<feature type="domain" description="4Fe-4S ferredoxin-type" evidence="7">
    <location>
        <begin position="227"/>
        <end position="255"/>
    </location>
</feature>
<dbReference type="AlphaFoldDB" id="A0A5R8QD95"/>
<evidence type="ECO:0000256" key="1">
    <source>
        <dbReference type="ARBA" id="ARBA00001966"/>
    </source>
</evidence>
<dbReference type="GO" id="GO:0051539">
    <property type="term" value="F:4 iron, 4 sulfur cluster binding"/>
    <property type="evidence" value="ECO:0007669"/>
    <property type="project" value="UniProtKB-KW"/>
</dbReference>
<evidence type="ECO:0000256" key="4">
    <source>
        <dbReference type="ARBA" id="ARBA00022723"/>
    </source>
</evidence>
<dbReference type="InParanoid" id="A0A5R8QD95"/>
<dbReference type="PROSITE" id="PS51379">
    <property type="entry name" value="4FE4S_FER_2"/>
    <property type="match status" value="2"/>
</dbReference>
<dbReference type="InterPro" id="IPR029039">
    <property type="entry name" value="Flavoprotein-like_sf"/>
</dbReference>
<dbReference type="EMBL" id="VBWP01000004">
    <property type="protein sequence ID" value="TLG74304.1"/>
    <property type="molecule type" value="Genomic_DNA"/>
</dbReference>
<evidence type="ECO:0000259" key="7">
    <source>
        <dbReference type="PROSITE" id="PS51379"/>
    </source>
</evidence>
<sequence length="278" mass="31404">MYFHYTTIESEENKFMKNYILVFTGTGNSLHLANEISIHIDNVEILPIQAGIAIPTLKPAASIGIIFPVFFMDAPGLVKTYLSQLQIEANIDTYIYSVATCGRYPGNALASIRKILQSKDAGLNFAMPFIMPDSIPFPEFIKMQAKTRQQQESRYKEQFKRLIAAISARKHKKASPMLPPVTLIAHIRSKNVSNFDENFAVTDKCISCGICAKVCGANNITITNEGDYPQFNHNCAACMACFNYCPQDAISYKNHNQEWFQYNNPNLKLSRRLGFYEK</sequence>
<evidence type="ECO:0000313" key="8">
    <source>
        <dbReference type="EMBL" id="TLG74304.1"/>
    </source>
</evidence>
<dbReference type="OrthoDB" id="9813995at2"/>
<evidence type="ECO:0000256" key="5">
    <source>
        <dbReference type="ARBA" id="ARBA00023004"/>
    </source>
</evidence>
<evidence type="ECO:0000313" key="9">
    <source>
        <dbReference type="Proteomes" id="UP000306912"/>
    </source>
</evidence>
<evidence type="ECO:0000256" key="2">
    <source>
        <dbReference type="ARBA" id="ARBA00003532"/>
    </source>
</evidence>
<keyword evidence="4" id="KW-0479">Metal-binding</keyword>
<protein>
    <recommendedName>
        <fullName evidence="7">4Fe-4S ferredoxin-type domain-containing protein</fullName>
    </recommendedName>
</protein>
<evidence type="ECO:0000256" key="6">
    <source>
        <dbReference type="ARBA" id="ARBA00023014"/>
    </source>
</evidence>
<organism evidence="8 9">
    <name type="scientific">Culicoidibacter larvae</name>
    <dbReference type="NCBI Taxonomy" id="2579976"/>
    <lineage>
        <taxon>Bacteria</taxon>
        <taxon>Bacillati</taxon>
        <taxon>Bacillota</taxon>
        <taxon>Culicoidibacteria</taxon>
        <taxon>Culicoidibacterales</taxon>
        <taxon>Culicoidibacteraceae</taxon>
        <taxon>Culicoidibacter</taxon>
    </lineage>
</organism>
<dbReference type="InterPro" id="IPR050157">
    <property type="entry name" value="PSI_iron-sulfur_center"/>
</dbReference>
<dbReference type="InterPro" id="IPR017896">
    <property type="entry name" value="4Fe4S_Fe-S-bd"/>
</dbReference>
<dbReference type="SUPFAM" id="SSF54862">
    <property type="entry name" value="4Fe-4S ferredoxins"/>
    <property type="match status" value="1"/>
</dbReference>
<comment type="caution">
    <text evidence="8">The sequence shown here is derived from an EMBL/GenBank/DDBJ whole genome shotgun (WGS) entry which is preliminary data.</text>
</comment>
<dbReference type="InterPro" id="IPR047964">
    <property type="entry name" value="EFR1-like"/>
</dbReference>
<dbReference type="Gene3D" id="3.30.70.20">
    <property type="match status" value="1"/>
</dbReference>
<reference evidence="8 9" key="1">
    <citation type="submission" date="2019-05" db="EMBL/GenBank/DDBJ databases">
        <title>Culicoidintestinum kansasii gen. nov., sp. nov. from the gastrointestinal tract of the biting midge, Culicoides sonorensis.</title>
        <authorList>
            <person name="Neupane S."/>
            <person name="Ghosh A."/>
            <person name="Gunther S."/>
            <person name="Martin K."/>
            <person name="Zurek L."/>
        </authorList>
    </citation>
    <scope>NUCLEOTIDE SEQUENCE [LARGE SCALE GENOMIC DNA]</scope>
    <source>
        <strain evidence="8 9">CS-1</strain>
    </source>
</reference>
<evidence type="ECO:0000256" key="3">
    <source>
        <dbReference type="ARBA" id="ARBA00022485"/>
    </source>
</evidence>
<dbReference type="PANTHER" id="PTHR24960:SF79">
    <property type="entry name" value="PHOTOSYSTEM I IRON-SULFUR CENTER"/>
    <property type="match status" value="1"/>
</dbReference>
<keyword evidence="9" id="KW-1185">Reference proteome</keyword>
<dbReference type="Proteomes" id="UP000306912">
    <property type="component" value="Unassembled WGS sequence"/>
</dbReference>
<dbReference type="InterPro" id="IPR017900">
    <property type="entry name" value="4Fe4S_Fe_S_CS"/>
</dbReference>
<keyword evidence="5" id="KW-0408">Iron</keyword>
<dbReference type="Pfam" id="PF13187">
    <property type="entry name" value="Fer4_9"/>
    <property type="match status" value="1"/>
</dbReference>